<dbReference type="AlphaFoldDB" id="A0AAD9DWN2"/>
<comment type="caution">
    <text evidence="2">The sequence shown here is derived from an EMBL/GenBank/DDBJ whole genome shotgun (WGS) entry which is preliminary data.</text>
</comment>
<organism evidence="2 3">
    <name type="scientific">Electrophorus voltai</name>
    <dbReference type="NCBI Taxonomy" id="2609070"/>
    <lineage>
        <taxon>Eukaryota</taxon>
        <taxon>Metazoa</taxon>
        <taxon>Chordata</taxon>
        <taxon>Craniata</taxon>
        <taxon>Vertebrata</taxon>
        <taxon>Euteleostomi</taxon>
        <taxon>Actinopterygii</taxon>
        <taxon>Neopterygii</taxon>
        <taxon>Teleostei</taxon>
        <taxon>Ostariophysi</taxon>
        <taxon>Gymnotiformes</taxon>
        <taxon>Gymnotoidei</taxon>
        <taxon>Gymnotidae</taxon>
        <taxon>Electrophorus</taxon>
    </lineage>
</organism>
<sequence length="276" mass="31916">MLDIRHRILRMFTSAETQDEFTWRVTRTVLHLTVRFPIHTDAAKRTGFSSALERGSFCHTTFLCAGFLGTFISIWELLDPFAFCCRQTYASERFGQVEKGNTTPTTYTMNCRAEKIHQLRQELRTLKKQCNKSDKEKQALAELQNFLRKKLMTLCRADWNRRRGRDRARKRATFIANPFGFVKYLLGGKHSGHLECSREEVNCFLQKTLSDLLREQELESNKTLISPAPPTTEFKLREPSLKEVEEVIKRGRSASTLAPVVYPTWYPTLSGTYGGF</sequence>
<dbReference type="Proteomes" id="UP001239994">
    <property type="component" value="Unassembled WGS sequence"/>
</dbReference>
<feature type="coiled-coil region" evidence="1">
    <location>
        <begin position="109"/>
        <end position="143"/>
    </location>
</feature>
<keyword evidence="1" id="KW-0175">Coiled coil</keyword>
<accession>A0AAD9DWN2</accession>
<evidence type="ECO:0000313" key="2">
    <source>
        <dbReference type="EMBL" id="KAK1795529.1"/>
    </source>
</evidence>
<gene>
    <name evidence="2" type="ORF">P4O66_001239</name>
</gene>
<dbReference type="EMBL" id="JAROKS010000015">
    <property type="protein sequence ID" value="KAK1795529.1"/>
    <property type="molecule type" value="Genomic_DNA"/>
</dbReference>
<keyword evidence="3" id="KW-1185">Reference proteome</keyword>
<protein>
    <submittedName>
        <fullName evidence="2">Uncharacterized protein</fullName>
    </submittedName>
</protein>
<evidence type="ECO:0000256" key="1">
    <source>
        <dbReference type="SAM" id="Coils"/>
    </source>
</evidence>
<evidence type="ECO:0000313" key="3">
    <source>
        <dbReference type="Proteomes" id="UP001239994"/>
    </source>
</evidence>
<proteinExistence type="predicted"/>
<name>A0AAD9DWN2_9TELE</name>
<reference evidence="2" key="1">
    <citation type="submission" date="2023-03" db="EMBL/GenBank/DDBJ databases">
        <title>Electrophorus voltai genome.</title>
        <authorList>
            <person name="Bian C."/>
        </authorList>
    </citation>
    <scope>NUCLEOTIDE SEQUENCE</scope>
    <source>
        <strain evidence="2">CB-2022</strain>
        <tissue evidence="2">Muscle</tissue>
    </source>
</reference>